<evidence type="ECO:0000256" key="5">
    <source>
        <dbReference type="ARBA" id="ARBA00022801"/>
    </source>
</evidence>
<feature type="binding site" evidence="10">
    <location>
        <position position="145"/>
    </location>
    <ligand>
        <name>substrate</name>
    </ligand>
</feature>
<dbReference type="InterPro" id="IPR010347">
    <property type="entry name" value="Tdp1"/>
</dbReference>
<feature type="region of interest" description="Disordered" evidence="12">
    <location>
        <begin position="504"/>
        <end position="592"/>
    </location>
</feature>
<evidence type="ECO:0000256" key="4">
    <source>
        <dbReference type="ARBA" id="ARBA00022763"/>
    </source>
</evidence>
<keyword evidence="7" id="KW-0234">DNA repair</keyword>
<evidence type="ECO:0000313" key="13">
    <source>
        <dbReference type="EMBL" id="KAF2637519.1"/>
    </source>
</evidence>
<dbReference type="GO" id="GO:0003690">
    <property type="term" value="F:double-stranded DNA binding"/>
    <property type="evidence" value="ECO:0007669"/>
    <property type="project" value="TreeGrafter"/>
</dbReference>
<reference evidence="13" key="1">
    <citation type="journal article" date="2020" name="Stud. Mycol.">
        <title>101 Dothideomycetes genomes: a test case for predicting lifestyles and emergence of pathogens.</title>
        <authorList>
            <person name="Haridas S."/>
            <person name="Albert R."/>
            <person name="Binder M."/>
            <person name="Bloem J."/>
            <person name="Labutti K."/>
            <person name="Salamov A."/>
            <person name="Andreopoulos B."/>
            <person name="Baker S."/>
            <person name="Barry K."/>
            <person name="Bills G."/>
            <person name="Bluhm B."/>
            <person name="Cannon C."/>
            <person name="Castanera R."/>
            <person name="Culley D."/>
            <person name="Daum C."/>
            <person name="Ezra D."/>
            <person name="Gonzalez J."/>
            <person name="Henrissat B."/>
            <person name="Kuo A."/>
            <person name="Liang C."/>
            <person name="Lipzen A."/>
            <person name="Lutzoni F."/>
            <person name="Magnuson J."/>
            <person name="Mondo S."/>
            <person name="Nolan M."/>
            <person name="Ohm R."/>
            <person name="Pangilinan J."/>
            <person name="Park H.-J."/>
            <person name="Ramirez L."/>
            <person name="Alfaro M."/>
            <person name="Sun H."/>
            <person name="Tritt A."/>
            <person name="Yoshinaga Y."/>
            <person name="Zwiers L.-H."/>
            <person name="Turgeon B."/>
            <person name="Goodwin S."/>
            <person name="Spatafora J."/>
            <person name="Crous P."/>
            <person name="Grigoriev I."/>
        </authorList>
    </citation>
    <scope>NUCLEOTIDE SEQUENCE</scope>
    <source>
        <strain evidence="13">CBS 473.64</strain>
    </source>
</reference>
<feature type="compositionally biased region" description="Basic residues" evidence="12">
    <location>
        <begin position="582"/>
        <end position="591"/>
    </location>
</feature>
<evidence type="ECO:0000256" key="9">
    <source>
        <dbReference type="PIRSR" id="PIRSR610347-1"/>
    </source>
</evidence>
<evidence type="ECO:0000256" key="2">
    <source>
        <dbReference type="ARBA" id="ARBA00010205"/>
    </source>
</evidence>
<gene>
    <name evidence="13" type="ORF">P280DRAFT_500683</name>
</gene>
<keyword evidence="3" id="KW-0540">Nuclease</keyword>
<dbReference type="GO" id="GO:0004527">
    <property type="term" value="F:exonuclease activity"/>
    <property type="evidence" value="ECO:0007669"/>
    <property type="project" value="UniProtKB-KW"/>
</dbReference>
<dbReference type="EMBL" id="MU006793">
    <property type="protein sequence ID" value="KAF2637519.1"/>
    <property type="molecule type" value="Genomic_DNA"/>
</dbReference>
<dbReference type="GO" id="GO:0006281">
    <property type="term" value="P:DNA repair"/>
    <property type="evidence" value="ECO:0007669"/>
    <property type="project" value="UniProtKB-KW"/>
</dbReference>
<comment type="subcellular location">
    <subcellularLocation>
        <location evidence="1">Nucleus</location>
    </subcellularLocation>
</comment>
<dbReference type="SUPFAM" id="SSF56024">
    <property type="entry name" value="Phospholipase D/nuclease"/>
    <property type="match status" value="2"/>
</dbReference>
<dbReference type="AlphaFoldDB" id="A0A6A6RPK6"/>
<keyword evidence="5" id="KW-0378">Hydrolase</keyword>
<feature type="compositionally biased region" description="Acidic residues" evidence="12">
    <location>
        <begin position="557"/>
        <end position="577"/>
    </location>
</feature>
<name>A0A6A6RPK6_9PLEO</name>
<dbReference type="Gene3D" id="3.30.870.10">
    <property type="entry name" value="Endonuclease Chain A"/>
    <property type="match status" value="2"/>
</dbReference>
<feature type="active site" description="Nucleophile" evidence="9">
    <location>
        <position position="143"/>
    </location>
</feature>
<comment type="similarity">
    <text evidence="2">Belongs to the tyrosyl-DNA phosphodiesterase family.</text>
</comment>
<dbReference type="PANTHER" id="PTHR12415:SF0">
    <property type="entry name" value="TYROSYL-DNA PHOSPHODIESTERASE 1"/>
    <property type="match status" value="1"/>
</dbReference>
<dbReference type="GO" id="GO:0017005">
    <property type="term" value="F:3'-tyrosyl-DNA phosphodiesterase activity"/>
    <property type="evidence" value="ECO:0007669"/>
    <property type="project" value="TreeGrafter"/>
</dbReference>
<feature type="active site" description="Proton donor/acceptor" evidence="9">
    <location>
        <position position="432"/>
    </location>
</feature>
<dbReference type="OrthoDB" id="47785at2759"/>
<feature type="binding site" evidence="10">
    <location>
        <position position="434"/>
    </location>
    <ligand>
        <name>substrate</name>
    </ligand>
</feature>
<evidence type="ECO:0000313" key="14">
    <source>
        <dbReference type="Proteomes" id="UP000799753"/>
    </source>
</evidence>
<dbReference type="CDD" id="cd09194">
    <property type="entry name" value="PLDc_yTdp1_1"/>
    <property type="match status" value="1"/>
</dbReference>
<evidence type="ECO:0000256" key="3">
    <source>
        <dbReference type="ARBA" id="ARBA00022722"/>
    </source>
</evidence>
<accession>A0A6A6RPK6</accession>
<evidence type="ECO:0000256" key="7">
    <source>
        <dbReference type="ARBA" id="ARBA00023204"/>
    </source>
</evidence>
<evidence type="ECO:0000256" key="8">
    <source>
        <dbReference type="ARBA" id="ARBA00023242"/>
    </source>
</evidence>
<dbReference type="CDD" id="cd09123">
    <property type="entry name" value="PLDc_Tdp1_2"/>
    <property type="match status" value="1"/>
</dbReference>
<keyword evidence="4" id="KW-0227">DNA damage</keyword>
<feature type="site" description="Interaction with DNA" evidence="11">
    <location>
        <position position="461"/>
    </location>
</feature>
<dbReference type="Proteomes" id="UP000799753">
    <property type="component" value="Unassembled WGS sequence"/>
</dbReference>
<protein>
    <submittedName>
        <fullName evidence="13">Phospholipase D/nuclease</fullName>
    </submittedName>
</protein>
<evidence type="ECO:0000256" key="10">
    <source>
        <dbReference type="PIRSR" id="PIRSR610347-2"/>
    </source>
</evidence>
<evidence type="ECO:0000256" key="12">
    <source>
        <dbReference type="SAM" id="MobiDB-lite"/>
    </source>
</evidence>
<proteinExistence type="inferred from homology"/>
<sequence length="644" mass="72077">MPSNEMNDSPGRKRRKLDVIVATEAEKAQGDENDREKGSTRSPIQLTRVKDLGAEKNVDTLGLSDILGDPLIKECWCFNFLFDIEFVLQHFDPDVRHIAKLNIIHGFWKRDDERKIALMEVAERHENVTLIPAYIPDPFGTHHSKMMILFRHDGYAQIVIHTANMIPRDWANMTQGVWRSPLLPPKQRCEAVIRQDQDKEAYPIGSGDRFKVDLMSYLNAYERKLKGLISQLVEYDFESIRAAFLGSAPSRQRPGDVDPDTKTSFGWLGLKEILSTIPVKGEQEQRYDQSGKQKPNIVIQISSIATLGQNPTWLENFQSVLSSHSSPHTLLSIDDSKTRHQKPSALSTKASEPTFNIIFPTPSEIRTSLDGYASGGSIHTKIQSPAQQKQLEYLRPLFCHWKSSSSAPTAPQSNAGLSVSKGEAYRGPAAPHIKTYIRYSGGGDGARKTINWAMLTSANLSKQAWGDVVNKKGEVWIQSWECGVVVWPELFGEQEGEDGIIMVPVFGQDTPGPGDEDRDVGMDTGVEASANGGEDEGSETEDEVDVDVNEGDGKDPDETEDETDPDETEDEVEEGEENLAAKQHKTTHMPKHTPTLVGARRQRVVGFRMPYDLPLIPYNPDEDPWCATSSYEEPDWMGRIWKGY</sequence>
<organism evidence="13 14">
    <name type="scientific">Massarina eburnea CBS 473.64</name>
    <dbReference type="NCBI Taxonomy" id="1395130"/>
    <lineage>
        <taxon>Eukaryota</taxon>
        <taxon>Fungi</taxon>
        <taxon>Dikarya</taxon>
        <taxon>Ascomycota</taxon>
        <taxon>Pezizomycotina</taxon>
        <taxon>Dothideomycetes</taxon>
        <taxon>Pleosporomycetidae</taxon>
        <taxon>Pleosporales</taxon>
        <taxon>Massarineae</taxon>
        <taxon>Massarinaceae</taxon>
        <taxon>Massarina</taxon>
    </lineage>
</organism>
<dbReference type="PANTHER" id="PTHR12415">
    <property type="entry name" value="TYROSYL-DNA PHOSPHODIESTERASE 1"/>
    <property type="match status" value="1"/>
</dbReference>
<evidence type="ECO:0000256" key="1">
    <source>
        <dbReference type="ARBA" id="ARBA00004123"/>
    </source>
</evidence>
<dbReference type="FunFam" id="3.30.870.10:FF:000038">
    <property type="entry name" value="Probable tyrosyl-DNA phosphodiesterase"/>
    <property type="match status" value="1"/>
</dbReference>
<evidence type="ECO:0000256" key="6">
    <source>
        <dbReference type="ARBA" id="ARBA00022839"/>
    </source>
</evidence>
<dbReference type="GO" id="GO:0003697">
    <property type="term" value="F:single-stranded DNA binding"/>
    <property type="evidence" value="ECO:0007669"/>
    <property type="project" value="TreeGrafter"/>
</dbReference>
<keyword evidence="14" id="KW-1185">Reference proteome</keyword>
<evidence type="ECO:0000256" key="11">
    <source>
        <dbReference type="PIRSR" id="PIRSR610347-3"/>
    </source>
</evidence>
<keyword evidence="6" id="KW-0269">Exonuclease</keyword>
<dbReference type="GO" id="GO:0005634">
    <property type="term" value="C:nucleus"/>
    <property type="evidence" value="ECO:0007669"/>
    <property type="project" value="UniProtKB-SubCell"/>
</dbReference>
<dbReference type="Pfam" id="PF06087">
    <property type="entry name" value="Tyr-DNA_phospho"/>
    <property type="match status" value="1"/>
</dbReference>
<feature type="compositionally biased region" description="Acidic residues" evidence="12">
    <location>
        <begin position="533"/>
        <end position="550"/>
    </location>
</feature>
<keyword evidence="8" id="KW-0539">Nucleus</keyword>